<keyword evidence="4 5" id="KW-0648">Protein biosynthesis</keyword>
<feature type="binding site" evidence="5">
    <location>
        <begin position="113"/>
        <end position="116"/>
    </location>
    <ligand>
        <name>(6S)-5,6,7,8-tetrahydrofolate</name>
        <dbReference type="ChEBI" id="CHEBI:57453"/>
    </ligand>
</feature>
<sequence length="313" mass="33524">MARDLRIVFMGTPDYAVPCLKALADNGYDVPLVVTQPDKPKGRGRKMAPPPVKVAAEALGLAVAQPASVRTDDFIRTLKNIAPDLLVVVAYGKILPRAVLELPALGAVNIHPSLLPRYRGPSPIQWAIAGMEAETGVTSIFMDEGMDSGDMILSARAPISDEDTAADLHDRLAVLGADVLIDTLARIESGTATPVPQDPEAVTFAPLLKKTHGRIDWNQPSARLRRFINAMTPWPGAFTETGTRRYKILAARPVTLEKKASPGTVVTRFPDELVVATADGGLVVTRIQGEAGKPMDVADFLRGHAIAEGTRFA</sequence>
<dbReference type="PANTHER" id="PTHR11138">
    <property type="entry name" value="METHIONYL-TRNA FORMYLTRANSFERASE"/>
    <property type="match status" value="1"/>
</dbReference>
<dbReference type="GO" id="GO:0004479">
    <property type="term" value="F:methionyl-tRNA formyltransferase activity"/>
    <property type="evidence" value="ECO:0007669"/>
    <property type="project" value="UniProtKB-UniRule"/>
</dbReference>
<dbReference type="OrthoDB" id="9802815at2"/>
<dbReference type="STRING" id="96561.Dole_2232"/>
<dbReference type="CDD" id="cd08704">
    <property type="entry name" value="Met_tRNA_FMT_C"/>
    <property type="match status" value="1"/>
</dbReference>
<dbReference type="HAMAP" id="MF_00182">
    <property type="entry name" value="Formyl_trans"/>
    <property type="match status" value="1"/>
</dbReference>
<dbReference type="FunFam" id="3.40.50.12230:FF:000001">
    <property type="entry name" value="Methionyl-tRNA formyltransferase"/>
    <property type="match status" value="1"/>
</dbReference>
<evidence type="ECO:0000313" key="8">
    <source>
        <dbReference type="EMBL" id="ABW68036.1"/>
    </source>
</evidence>
<evidence type="ECO:0000313" key="9">
    <source>
        <dbReference type="Proteomes" id="UP000008561"/>
    </source>
</evidence>
<dbReference type="CDD" id="cd08646">
    <property type="entry name" value="FMT_core_Met-tRNA-FMT_N"/>
    <property type="match status" value="1"/>
</dbReference>
<organism evidence="8 9">
    <name type="scientific">Desulfosudis oleivorans (strain DSM 6200 / JCM 39069 / Hxd3)</name>
    <name type="common">Desulfococcus oleovorans</name>
    <dbReference type="NCBI Taxonomy" id="96561"/>
    <lineage>
        <taxon>Bacteria</taxon>
        <taxon>Pseudomonadati</taxon>
        <taxon>Thermodesulfobacteriota</taxon>
        <taxon>Desulfobacteria</taxon>
        <taxon>Desulfobacterales</taxon>
        <taxon>Desulfosudaceae</taxon>
        <taxon>Desulfosudis</taxon>
    </lineage>
</organism>
<dbReference type="eggNOG" id="COG0223">
    <property type="taxonomic scope" value="Bacteria"/>
</dbReference>
<evidence type="ECO:0000256" key="1">
    <source>
        <dbReference type="ARBA" id="ARBA00010699"/>
    </source>
</evidence>
<dbReference type="HOGENOM" id="CLU_033347_1_1_7"/>
<dbReference type="AlphaFoldDB" id="A8ZUK4"/>
<dbReference type="InterPro" id="IPR044135">
    <property type="entry name" value="Met-tRNA-FMT_C"/>
</dbReference>
<feature type="domain" description="Formyl transferase N-terminal" evidence="6">
    <location>
        <begin position="6"/>
        <end position="183"/>
    </location>
</feature>
<evidence type="ECO:0000256" key="5">
    <source>
        <dbReference type="HAMAP-Rule" id="MF_00182"/>
    </source>
</evidence>
<dbReference type="EC" id="2.1.2.9" evidence="2 5"/>
<dbReference type="GO" id="GO:0005829">
    <property type="term" value="C:cytosol"/>
    <property type="evidence" value="ECO:0007669"/>
    <property type="project" value="TreeGrafter"/>
</dbReference>
<dbReference type="InterPro" id="IPR036477">
    <property type="entry name" value="Formyl_transf_N_sf"/>
</dbReference>
<dbReference type="InterPro" id="IPR011034">
    <property type="entry name" value="Formyl_transferase-like_C_sf"/>
</dbReference>
<evidence type="ECO:0000259" key="6">
    <source>
        <dbReference type="Pfam" id="PF00551"/>
    </source>
</evidence>
<dbReference type="KEGG" id="dol:Dole_2232"/>
<name>A8ZUK4_DESOH</name>
<dbReference type="SUPFAM" id="SSF50486">
    <property type="entry name" value="FMT C-terminal domain-like"/>
    <property type="match status" value="1"/>
</dbReference>
<evidence type="ECO:0000259" key="7">
    <source>
        <dbReference type="Pfam" id="PF02911"/>
    </source>
</evidence>
<keyword evidence="3 5" id="KW-0808">Transferase</keyword>
<reference evidence="8 9" key="1">
    <citation type="submission" date="2007-10" db="EMBL/GenBank/DDBJ databases">
        <title>Complete sequence of Desulfococcus oleovorans Hxd3.</title>
        <authorList>
            <consortium name="US DOE Joint Genome Institute"/>
            <person name="Copeland A."/>
            <person name="Lucas S."/>
            <person name="Lapidus A."/>
            <person name="Barry K."/>
            <person name="Glavina del Rio T."/>
            <person name="Dalin E."/>
            <person name="Tice H."/>
            <person name="Pitluck S."/>
            <person name="Kiss H."/>
            <person name="Brettin T."/>
            <person name="Bruce D."/>
            <person name="Detter J.C."/>
            <person name="Han C."/>
            <person name="Schmutz J."/>
            <person name="Larimer F."/>
            <person name="Land M."/>
            <person name="Hauser L."/>
            <person name="Kyrpides N."/>
            <person name="Kim E."/>
            <person name="Wawrik B."/>
            <person name="Richardson P."/>
        </authorList>
    </citation>
    <scope>NUCLEOTIDE SEQUENCE [LARGE SCALE GENOMIC DNA]</scope>
    <source>
        <strain evidence="9">DSM 6200 / JCM 39069 / Hxd3</strain>
    </source>
</reference>
<dbReference type="Pfam" id="PF02911">
    <property type="entry name" value="Formyl_trans_C"/>
    <property type="match status" value="1"/>
</dbReference>
<protein>
    <recommendedName>
        <fullName evidence="2 5">Methionyl-tRNA formyltransferase</fullName>
        <ecNumber evidence="2 5">2.1.2.9</ecNumber>
    </recommendedName>
</protein>
<dbReference type="InterPro" id="IPR005793">
    <property type="entry name" value="Formyl_trans_C"/>
</dbReference>
<dbReference type="Pfam" id="PF00551">
    <property type="entry name" value="Formyl_trans_N"/>
    <property type="match status" value="1"/>
</dbReference>
<dbReference type="InterPro" id="IPR005794">
    <property type="entry name" value="Fmt"/>
</dbReference>
<evidence type="ECO:0000256" key="3">
    <source>
        <dbReference type="ARBA" id="ARBA00022679"/>
    </source>
</evidence>
<accession>A8ZUK4</accession>
<feature type="domain" description="Formyl transferase C-terminal" evidence="7">
    <location>
        <begin position="208"/>
        <end position="304"/>
    </location>
</feature>
<evidence type="ECO:0000256" key="2">
    <source>
        <dbReference type="ARBA" id="ARBA00012261"/>
    </source>
</evidence>
<dbReference type="SUPFAM" id="SSF53328">
    <property type="entry name" value="Formyltransferase"/>
    <property type="match status" value="1"/>
</dbReference>
<dbReference type="InterPro" id="IPR002376">
    <property type="entry name" value="Formyl_transf_N"/>
</dbReference>
<comment type="similarity">
    <text evidence="1 5">Belongs to the Fmt family.</text>
</comment>
<dbReference type="NCBIfam" id="TIGR00460">
    <property type="entry name" value="fmt"/>
    <property type="match status" value="1"/>
</dbReference>
<proteinExistence type="inferred from homology"/>
<keyword evidence="9" id="KW-1185">Reference proteome</keyword>
<dbReference type="PANTHER" id="PTHR11138:SF5">
    <property type="entry name" value="METHIONYL-TRNA FORMYLTRANSFERASE, MITOCHONDRIAL"/>
    <property type="match status" value="1"/>
</dbReference>
<dbReference type="InterPro" id="IPR041711">
    <property type="entry name" value="Met-tRNA-FMT_N"/>
</dbReference>
<dbReference type="Gene3D" id="3.40.50.12230">
    <property type="match status" value="1"/>
</dbReference>
<dbReference type="Proteomes" id="UP000008561">
    <property type="component" value="Chromosome"/>
</dbReference>
<evidence type="ECO:0000256" key="4">
    <source>
        <dbReference type="ARBA" id="ARBA00022917"/>
    </source>
</evidence>
<dbReference type="RefSeq" id="WP_012175648.1">
    <property type="nucleotide sequence ID" value="NC_009943.1"/>
</dbReference>
<dbReference type="EMBL" id="CP000859">
    <property type="protein sequence ID" value="ABW68036.1"/>
    <property type="molecule type" value="Genomic_DNA"/>
</dbReference>
<comment type="catalytic activity">
    <reaction evidence="5">
        <text>L-methionyl-tRNA(fMet) + (6R)-10-formyltetrahydrofolate = N-formyl-L-methionyl-tRNA(fMet) + (6S)-5,6,7,8-tetrahydrofolate + H(+)</text>
        <dbReference type="Rhea" id="RHEA:24380"/>
        <dbReference type="Rhea" id="RHEA-COMP:9952"/>
        <dbReference type="Rhea" id="RHEA-COMP:9953"/>
        <dbReference type="ChEBI" id="CHEBI:15378"/>
        <dbReference type="ChEBI" id="CHEBI:57453"/>
        <dbReference type="ChEBI" id="CHEBI:78530"/>
        <dbReference type="ChEBI" id="CHEBI:78844"/>
        <dbReference type="ChEBI" id="CHEBI:195366"/>
        <dbReference type="EC" id="2.1.2.9"/>
    </reaction>
</comment>
<comment type="function">
    <text evidence="5">Attaches a formyl group to the free amino group of methionyl-tRNA(fMet). The formyl group appears to play a dual role in the initiator identity of N-formylmethionyl-tRNA by promoting its recognition by IF2 and preventing the misappropriation of this tRNA by the elongation apparatus.</text>
</comment>
<gene>
    <name evidence="5" type="primary">fmt</name>
    <name evidence="8" type="ordered locus">Dole_2232</name>
</gene>